<dbReference type="AlphaFoldDB" id="A0A3D9BKQ1"/>
<name>A0A3D9BKQ1_9RHOB</name>
<dbReference type="Proteomes" id="UP000257131">
    <property type="component" value="Unassembled WGS sequence"/>
</dbReference>
<dbReference type="RefSeq" id="WP_205026744.1">
    <property type="nucleotide sequence ID" value="NZ_QOHR01000038.1"/>
</dbReference>
<proteinExistence type="predicted"/>
<organism evidence="1 2">
    <name type="scientific">Rhodosalinus sediminis</name>
    <dbReference type="NCBI Taxonomy" id="1940533"/>
    <lineage>
        <taxon>Bacteria</taxon>
        <taxon>Pseudomonadati</taxon>
        <taxon>Pseudomonadota</taxon>
        <taxon>Alphaproteobacteria</taxon>
        <taxon>Rhodobacterales</taxon>
        <taxon>Paracoccaceae</taxon>
        <taxon>Rhodosalinus</taxon>
    </lineage>
</organism>
<evidence type="ECO:0000313" key="1">
    <source>
        <dbReference type="EMBL" id="REC54088.1"/>
    </source>
</evidence>
<reference evidence="1 2" key="1">
    <citation type="journal article" date="2017" name="Int. J. Syst. Evol. Microbiol.">
        <title>Rhodosalinus sediminis gen. nov., sp. nov., isolated from marine saltern.</title>
        <authorList>
            <person name="Guo L.Y."/>
            <person name="Ling S.K."/>
            <person name="Li C.M."/>
            <person name="Chen G.J."/>
            <person name="Du Z.J."/>
        </authorList>
    </citation>
    <scope>NUCLEOTIDE SEQUENCE [LARGE SCALE GENOMIC DNA]</scope>
    <source>
        <strain evidence="1 2">WDN1C137</strain>
    </source>
</reference>
<comment type="caution">
    <text evidence="1">The sequence shown here is derived from an EMBL/GenBank/DDBJ whole genome shotgun (WGS) entry which is preliminary data.</text>
</comment>
<evidence type="ECO:0000313" key="2">
    <source>
        <dbReference type="Proteomes" id="UP000257131"/>
    </source>
</evidence>
<protein>
    <submittedName>
        <fullName evidence="1">Uncharacterized protein</fullName>
    </submittedName>
</protein>
<sequence length="205" mass="22074">QQILDPDLTLLGAMEIGGAEVPLFFARRLNNLKTVERLDLAMRARNQAGVGIVLSASEDMPSHLGPNVVVPLLSNIAPAEEEFAVARDGLELTYRSNFALARGGATPQVLRSGPQSAVLHVPGKAPLNLTGAEQITIFERLVTACKAGSPDVQVKQLMDGFGSRNPQQAFRSKTWESILNVYIAKGEKRGYWRLVVDGASSEPAV</sequence>
<accession>A0A3D9BKQ1</accession>
<keyword evidence="2" id="KW-1185">Reference proteome</keyword>
<dbReference type="EMBL" id="QOHR01000038">
    <property type="protein sequence ID" value="REC54088.1"/>
    <property type="molecule type" value="Genomic_DNA"/>
</dbReference>
<feature type="non-terminal residue" evidence="1">
    <location>
        <position position="1"/>
    </location>
</feature>
<gene>
    <name evidence="1" type="ORF">DRV84_14235</name>
</gene>